<dbReference type="Proteomes" id="UP000228765">
    <property type="component" value="Segment"/>
</dbReference>
<feature type="coiled-coil region" evidence="1">
    <location>
        <begin position="31"/>
        <end position="78"/>
    </location>
</feature>
<keyword evidence="1" id="KW-0175">Coiled coil</keyword>
<keyword evidence="2" id="KW-0812">Transmembrane</keyword>
<evidence type="ECO:0000256" key="1">
    <source>
        <dbReference type="SAM" id="Coils"/>
    </source>
</evidence>
<dbReference type="RefSeq" id="YP_009792782.1">
    <property type="nucleotide sequence ID" value="NC_047861.1"/>
</dbReference>
<keyword evidence="2" id="KW-1133">Transmembrane helix</keyword>
<name>A0A291LA79_9CAUD</name>
<reference evidence="3 4" key="1">
    <citation type="submission" date="2017-08" db="EMBL/GenBank/DDBJ databases">
        <title>Complete genome sequence of a novel bacteriophage infecting Bordetella bronchiseptica.</title>
        <authorList>
            <person name="Chen Y."/>
            <person name="Song J."/>
            <person name="Wu B."/>
        </authorList>
    </citation>
    <scope>NUCLEOTIDE SEQUENCE [LARGE SCALE GENOMIC DNA]</scope>
</reference>
<evidence type="ECO:0000313" key="3">
    <source>
        <dbReference type="EMBL" id="ATI15734.1"/>
    </source>
</evidence>
<sequence length="90" mass="10583">MNVDLQFLLQMIFGVVTFLGGFIMKGQSDSIKDLQAANARLSDRLQDYVLKDEFREFRAEQRENFRQLFEKVDAVKEQIAEKADRHEVTR</sequence>
<feature type="transmembrane region" description="Helical" evidence="2">
    <location>
        <begin position="6"/>
        <end position="24"/>
    </location>
</feature>
<keyword evidence="2" id="KW-0472">Membrane</keyword>
<keyword evidence="4" id="KW-1185">Reference proteome</keyword>
<proteinExistence type="predicted"/>
<organism evidence="3 4">
    <name type="scientific">Bordetella phage vB_BbrM_PHB04</name>
    <dbReference type="NCBI Taxonomy" id="2029657"/>
    <lineage>
        <taxon>Viruses</taxon>
        <taxon>Duplodnaviria</taxon>
        <taxon>Heunggongvirae</taxon>
        <taxon>Uroviricota</taxon>
        <taxon>Caudoviricetes</taxon>
        <taxon>Phabquatrovirus</taxon>
        <taxon>Phabquatrovirus PHB04</taxon>
    </lineage>
</organism>
<evidence type="ECO:0000313" key="4">
    <source>
        <dbReference type="Proteomes" id="UP000228765"/>
    </source>
</evidence>
<evidence type="ECO:0000256" key="2">
    <source>
        <dbReference type="SAM" id="Phobius"/>
    </source>
</evidence>
<dbReference type="GeneID" id="54982990"/>
<dbReference type="KEGG" id="vg:54982990"/>
<dbReference type="EMBL" id="MF663786">
    <property type="protein sequence ID" value="ATI15734.1"/>
    <property type="molecule type" value="Genomic_DNA"/>
</dbReference>
<accession>A0A291LA79</accession>
<protein>
    <submittedName>
        <fullName evidence="3">Uncharacterized protein</fullName>
    </submittedName>
</protein>